<sequence>MKTTQRPSAHAKATGNANRLIRLIHVAKRELAMDDDAYRQLLEAVTGQRSTAAMNEEQLDQVVKHMKHCGFKVRLQPKPSRPLDLHAESRKIRALWLLLHDLGAIQNASEEALAAYVKRMTGVDALQWTNGRQTERVIESMKKWALRFLPAQIQTAAAEMAADQLDQDVSRRLNAALSMAFVRGTFEPMLEAWEQLKRAKLSGERHGTSA</sequence>
<evidence type="ECO:0008006" key="3">
    <source>
        <dbReference type="Google" id="ProtNLM"/>
    </source>
</evidence>
<dbReference type="InterPro" id="IPR009363">
    <property type="entry name" value="Phage_Mu_Gp16"/>
</dbReference>
<dbReference type="AlphaFoldDB" id="A0A6S7C6P3"/>
<dbReference type="Proteomes" id="UP000494117">
    <property type="component" value="Unassembled WGS sequence"/>
</dbReference>
<organism evidence="1 2">
    <name type="scientific">Achromobacter anxifer</name>
    <dbReference type="NCBI Taxonomy" id="1287737"/>
    <lineage>
        <taxon>Bacteria</taxon>
        <taxon>Pseudomonadati</taxon>
        <taxon>Pseudomonadota</taxon>
        <taxon>Betaproteobacteria</taxon>
        <taxon>Burkholderiales</taxon>
        <taxon>Alcaligenaceae</taxon>
        <taxon>Achromobacter</taxon>
    </lineage>
</organism>
<proteinExistence type="predicted"/>
<dbReference type="RefSeq" id="WP_175205783.1">
    <property type="nucleotide sequence ID" value="NZ_CADILG010000004.1"/>
</dbReference>
<dbReference type="Pfam" id="PF06252">
    <property type="entry name" value="GemA"/>
    <property type="match status" value="1"/>
</dbReference>
<reference evidence="1 2" key="1">
    <citation type="submission" date="2020-04" db="EMBL/GenBank/DDBJ databases">
        <authorList>
            <person name="De Canck E."/>
        </authorList>
    </citation>
    <scope>NUCLEOTIDE SEQUENCE [LARGE SCALE GENOMIC DNA]</scope>
    <source>
        <strain evidence="1 2">LMG 26858</strain>
    </source>
</reference>
<dbReference type="EMBL" id="CADILG010000004">
    <property type="protein sequence ID" value="CAB3835048.1"/>
    <property type="molecule type" value="Genomic_DNA"/>
</dbReference>
<protein>
    <recommendedName>
        <fullName evidence="3">Regulatory protein GemA</fullName>
    </recommendedName>
</protein>
<accession>A0A6S7C6P3</accession>
<evidence type="ECO:0000313" key="2">
    <source>
        <dbReference type="Proteomes" id="UP000494117"/>
    </source>
</evidence>
<evidence type="ECO:0000313" key="1">
    <source>
        <dbReference type="EMBL" id="CAB3835048.1"/>
    </source>
</evidence>
<keyword evidence="2" id="KW-1185">Reference proteome</keyword>
<name>A0A6S7C6P3_9BURK</name>
<gene>
    <name evidence="1" type="ORF">LMG26858_00893</name>
</gene>